<dbReference type="PANTHER" id="PTHR32309:SF31">
    <property type="entry name" value="CAPSULAR EXOPOLYSACCHARIDE FAMILY"/>
    <property type="match status" value="1"/>
</dbReference>
<comment type="caution">
    <text evidence="5">The sequence shown here is derived from an EMBL/GenBank/DDBJ whole genome shotgun (WGS) entry which is preliminary data.</text>
</comment>
<dbReference type="InterPro" id="IPR002586">
    <property type="entry name" value="CobQ/CobB/MinD/ParA_Nub-bd_dom"/>
</dbReference>
<sequence>MEKLQAALEQARRQRTEGASERGPAKAALVRPLQQNVVEAWDALQPLNADPKLLQRNRVYTSLGNAYATPYDMLRTKMFQLMNANGWRRVAITSPSPGSGKTTTTANLASSFGRQVDLRSVVMDMDMRRPSLARVFGHSGTYSVFDVLEETVPFAEQALRFGKNVALSMNTKTARDPSELFLRRRTAEIIDEIENTYQPGIMLFDMPPVLSNDDTRAFLDNVDCALIVAEAEQSTIKQIDLCERELAEQTNVLGVVLNKCRFSDDSYGYGYGLN</sequence>
<reference evidence="5 6" key="1">
    <citation type="submission" date="2020-08" db="EMBL/GenBank/DDBJ databases">
        <title>Genomic Encyclopedia of Type Strains, Phase IV (KMG-IV): sequencing the most valuable type-strain genomes for metagenomic binning, comparative biology and taxonomic classification.</title>
        <authorList>
            <person name="Goeker M."/>
        </authorList>
    </citation>
    <scope>NUCLEOTIDE SEQUENCE [LARGE SCALE GENOMIC DNA]</scope>
    <source>
        <strain evidence="5 6">DSM 105040</strain>
    </source>
</reference>
<feature type="compositionally biased region" description="Basic and acidic residues" evidence="3">
    <location>
        <begin position="10"/>
        <end position="24"/>
    </location>
</feature>
<protein>
    <submittedName>
        <fullName evidence="5">Mrp family chromosome partitioning ATPase</fullName>
    </submittedName>
</protein>
<dbReference type="PANTHER" id="PTHR32309">
    <property type="entry name" value="TYROSINE-PROTEIN KINASE"/>
    <property type="match status" value="1"/>
</dbReference>
<dbReference type="CDD" id="cd05387">
    <property type="entry name" value="BY-kinase"/>
    <property type="match status" value="1"/>
</dbReference>
<keyword evidence="1" id="KW-0547">Nucleotide-binding</keyword>
<accession>A0A840CE00</accession>
<evidence type="ECO:0000256" key="3">
    <source>
        <dbReference type="SAM" id="MobiDB-lite"/>
    </source>
</evidence>
<dbReference type="InterPro" id="IPR005702">
    <property type="entry name" value="Wzc-like_C"/>
</dbReference>
<evidence type="ECO:0000256" key="1">
    <source>
        <dbReference type="ARBA" id="ARBA00022741"/>
    </source>
</evidence>
<gene>
    <name evidence="5" type="ORF">GGR17_001310</name>
</gene>
<dbReference type="RefSeq" id="WP_054537617.1">
    <property type="nucleotide sequence ID" value="NZ_JACIEQ010000001.1"/>
</dbReference>
<dbReference type="Gene3D" id="3.40.50.300">
    <property type="entry name" value="P-loop containing nucleotide triphosphate hydrolases"/>
    <property type="match status" value="1"/>
</dbReference>
<evidence type="ECO:0000256" key="2">
    <source>
        <dbReference type="ARBA" id="ARBA00022840"/>
    </source>
</evidence>
<dbReference type="AlphaFoldDB" id="A0A840CE00"/>
<evidence type="ECO:0000313" key="5">
    <source>
        <dbReference type="EMBL" id="MBB4021519.1"/>
    </source>
</evidence>
<evidence type="ECO:0000313" key="6">
    <source>
        <dbReference type="Proteomes" id="UP000585681"/>
    </source>
</evidence>
<keyword evidence="6" id="KW-1185">Reference proteome</keyword>
<proteinExistence type="predicted"/>
<dbReference type="InterPro" id="IPR050445">
    <property type="entry name" value="Bact_polysacc_biosynth/exp"/>
</dbReference>
<feature type="region of interest" description="Disordered" evidence="3">
    <location>
        <begin position="1"/>
        <end position="25"/>
    </location>
</feature>
<dbReference type="Proteomes" id="UP000585681">
    <property type="component" value="Unassembled WGS sequence"/>
</dbReference>
<evidence type="ECO:0000259" key="4">
    <source>
        <dbReference type="Pfam" id="PF01656"/>
    </source>
</evidence>
<dbReference type="Pfam" id="PF01656">
    <property type="entry name" value="CbiA"/>
    <property type="match status" value="1"/>
</dbReference>
<feature type="domain" description="CobQ/CobB/MinD/ParA nucleotide binding" evidence="4">
    <location>
        <begin position="90"/>
        <end position="261"/>
    </location>
</feature>
<dbReference type="EMBL" id="JACIEQ010000001">
    <property type="protein sequence ID" value="MBB4021519.1"/>
    <property type="molecule type" value="Genomic_DNA"/>
</dbReference>
<organism evidence="5 6">
    <name type="scientific">Actibacterium naphthalenivorans</name>
    <dbReference type="NCBI Taxonomy" id="1614693"/>
    <lineage>
        <taxon>Bacteria</taxon>
        <taxon>Pseudomonadati</taxon>
        <taxon>Pseudomonadota</taxon>
        <taxon>Alphaproteobacteria</taxon>
        <taxon>Rhodobacterales</taxon>
        <taxon>Roseobacteraceae</taxon>
        <taxon>Actibacterium</taxon>
    </lineage>
</organism>
<keyword evidence="2" id="KW-0067">ATP-binding</keyword>
<name>A0A840CE00_9RHOB</name>
<dbReference type="InterPro" id="IPR027417">
    <property type="entry name" value="P-loop_NTPase"/>
</dbReference>
<dbReference type="SUPFAM" id="SSF52540">
    <property type="entry name" value="P-loop containing nucleoside triphosphate hydrolases"/>
    <property type="match status" value="1"/>
</dbReference>